<feature type="non-terminal residue" evidence="1">
    <location>
        <position position="80"/>
    </location>
</feature>
<accession>A0AAN5CMH6</accession>
<gene>
    <name evidence="1" type="ORF">PMAYCL1PPCAC_17376</name>
</gene>
<reference evidence="2" key="1">
    <citation type="submission" date="2022-10" db="EMBL/GenBank/DDBJ databases">
        <title>Genome assembly of Pristionchus species.</title>
        <authorList>
            <person name="Yoshida K."/>
            <person name="Sommer R.J."/>
        </authorList>
    </citation>
    <scope>NUCLEOTIDE SEQUENCE [LARGE SCALE GENOMIC DNA]</scope>
    <source>
        <strain evidence="2">RS5460</strain>
    </source>
</reference>
<dbReference type="Proteomes" id="UP001328107">
    <property type="component" value="Unassembled WGS sequence"/>
</dbReference>
<name>A0AAN5CMH6_9BILA</name>
<keyword evidence="2" id="KW-1185">Reference proteome</keyword>
<sequence length="80" mass="8980">LLLHLHGSWGSLSPSQSTHHLSPHCAQQLLLSRNEILARQLAGSKLSAKPALLHTIHSGDLPESWRRLLQWITVHCWIPV</sequence>
<feature type="non-terminal residue" evidence="1">
    <location>
        <position position="1"/>
    </location>
</feature>
<protein>
    <submittedName>
        <fullName evidence="1">Uncharacterized protein</fullName>
    </submittedName>
</protein>
<organism evidence="1 2">
    <name type="scientific">Pristionchus mayeri</name>
    <dbReference type="NCBI Taxonomy" id="1317129"/>
    <lineage>
        <taxon>Eukaryota</taxon>
        <taxon>Metazoa</taxon>
        <taxon>Ecdysozoa</taxon>
        <taxon>Nematoda</taxon>
        <taxon>Chromadorea</taxon>
        <taxon>Rhabditida</taxon>
        <taxon>Rhabditina</taxon>
        <taxon>Diplogasteromorpha</taxon>
        <taxon>Diplogasteroidea</taxon>
        <taxon>Neodiplogasteridae</taxon>
        <taxon>Pristionchus</taxon>
    </lineage>
</organism>
<evidence type="ECO:0000313" key="2">
    <source>
        <dbReference type="Proteomes" id="UP001328107"/>
    </source>
</evidence>
<evidence type="ECO:0000313" key="1">
    <source>
        <dbReference type="EMBL" id="GMR47181.1"/>
    </source>
</evidence>
<dbReference type="AlphaFoldDB" id="A0AAN5CMH6"/>
<dbReference type="EMBL" id="BTRK01000004">
    <property type="protein sequence ID" value="GMR47181.1"/>
    <property type="molecule type" value="Genomic_DNA"/>
</dbReference>
<comment type="caution">
    <text evidence="1">The sequence shown here is derived from an EMBL/GenBank/DDBJ whole genome shotgun (WGS) entry which is preliminary data.</text>
</comment>
<proteinExistence type="predicted"/>